<dbReference type="PANTHER" id="PTHR30612:SF0">
    <property type="entry name" value="CHLOROPLAST PROTEIN-TRANSPORTING ATPASE"/>
    <property type="match status" value="1"/>
</dbReference>
<keyword evidence="1" id="KW-1003">Cell membrane</keyword>
<name>A0A357VN95_9THEO</name>
<dbReference type="InterPro" id="IPR014018">
    <property type="entry name" value="SecA_motor_DEAD"/>
</dbReference>
<keyword evidence="2" id="KW-0653">Protein transport</keyword>
<dbReference type="GO" id="GO:0031522">
    <property type="term" value="C:cell envelope Sec protein transport complex"/>
    <property type="evidence" value="ECO:0007669"/>
    <property type="project" value="TreeGrafter"/>
</dbReference>
<dbReference type="SMART" id="SM00957">
    <property type="entry name" value="SecA_DEAD"/>
    <property type="match status" value="1"/>
</dbReference>
<keyword evidence="3" id="KW-0811">Translocation</keyword>
<dbReference type="GO" id="GO:0005886">
    <property type="term" value="C:plasma membrane"/>
    <property type="evidence" value="ECO:0007669"/>
    <property type="project" value="TreeGrafter"/>
</dbReference>
<evidence type="ECO:0000313" key="6">
    <source>
        <dbReference type="Proteomes" id="UP000264445"/>
    </source>
</evidence>
<dbReference type="GO" id="GO:0006605">
    <property type="term" value="P:protein targeting"/>
    <property type="evidence" value="ECO:0007669"/>
    <property type="project" value="InterPro"/>
</dbReference>
<feature type="domain" description="SecA family profile" evidence="4">
    <location>
        <begin position="2"/>
        <end position="143"/>
    </location>
</feature>
<dbReference type="Pfam" id="PF07517">
    <property type="entry name" value="SecA_DEAD"/>
    <property type="match status" value="1"/>
</dbReference>
<evidence type="ECO:0000313" key="5">
    <source>
        <dbReference type="EMBL" id="HBT49111.1"/>
    </source>
</evidence>
<organism evidence="5 6">
    <name type="scientific">Caldanaerobacter subterraneus</name>
    <dbReference type="NCBI Taxonomy" id="911092"/>
    <lineage>
        <taxon>Bacteria</taxon>
        <taxon>Bacillati</taxon>
        <taxon>Bacillota</taxon>
        <taxon>Clostridia</taxon>
        <taxon>Thermoanaerobacterales</taxon>
        <taxon>Thermoanaerobacteraceae</taxon>
        <taxon>Caldanaerobacter</taxon>
    </lineage>
</organism>
<dbReference type="SUPFAM" id="SSF52540">
    <property type="entry name" value="P-loop containing nucleoside triphosphate hydrolases"/>
    <property type="match status" value="1"/>
</dbReference>
<evidence type="ECO:0000256" key="2">
    <source>
        <dbReference type="ARBA" id="ARBA00022927"/>
    </source>
</evidence>
<dbReference type="GO" id="GO:0005829">
    <property type="term" value="C:cytosol"/>
    <property type="evidence" value="ECO:0007669"/>
    <property type="project" value="TreeGrafter"/>
</dbReference>
<accession>A0A357VN95</accession>
<dbReference type="Gene3D" id="3.40.50.300">
    <property type="entry name" value="P-loop containing nucleotide triphosphate hydrolases"/>
    <property type="match status" value="1"/>
</dbReference>
<proteinExistence type="predicted"/>
<dbReference type="PANTHER" id="PTHR30612">
    <property type="entry name" value="SECA INNER MEMBRANE COMPONENT OF SEC PROTEIN SECRETION SYSTEM"/>
    <property type="match status" value="1"/>
</dbReference>
<comment type="caution">
    <text evidence="5">The sequence shown here is derived from an EMBL/GenBank/DDBJ whole genome shotgun (WGS) entry which is preliminary data.</text>
</comment>
<reference evidence="5 6" key="1">
    <citation type="journal article" date="2018" name="Nat. Biotechnol.">
        <title>A standardized bacterial taxonomy based on genome phylogeny substantially revises the tree of life.</title>
        <authorList>
            <person name="Parks D.H."/>
            <person name="Chuvochina M."/>
            <person name="Waite D.W."/>
            <person name="Rinke C."/>
            <person name="Skarshewski A."/>
            <person name="Chaumeil P.A."/>
            <person name="Hugenholtz P."/>
        </authorList>
    </citation>
    <scope>NUCLEOTIDE SEQUENCE [LARGE SCALE GENOMIC DNA]</scope>
    <source>
        <strain evidence="5">UBA12544</strain>
    </source>
</reference>
<dbReference type="InterPro" id="IPR027417">
    <property type="entry name" value="P-loop_NTPase"/>
</dbReference>
<gene>
    <name evidence="5" type="ORF">DEA61_04595</name>
</gene>
<dbReference type="InterPro" id="IPR011115">
    <property type="entry name" value="SecA_DEAD"/>
</dbReference>
<dbReference type="GO" id="GO:0006886">
    <property type="term" value="P:intracellular protein transport"/>
    <property type="evidence" value="ECO:0007669"/>
    <property type="project" value="InterPro"/>
</dbReference>
<dbReference type="GO" id="GO:0043952">
    <property type="term" value="P:protein transport by the Sec complex"/>
    <property type="evidence" value="ECO:0007669"/>
    <property type="project" value="TreeGrafter"/>
</dbReference>
<evidence type="ECO:0000256" key="1">
    <source>
        <dbReference type="ARBA" id="ARBA00022475"/>
    </source>
</evidence>
<dbReference type="InterPro" id="IPR000185">
    <property type="entry name" value="SecA"/>
</dbReference>
<dbReference type="PROSITE" id="PS51196">
    <property type="entry name" value="SECA_MOTOR_DEAD"/>
    <property type="match status" value="1"/>
</dbReference>
<dbReference type="Proteomes" id="UP000264445">
    <property type="component" value="Unassembled WGS sequence"/>
</dbReference>
<keyword evidence="1" id="KW-0472">Membrane</keyword>
<keyword evidence="2" id="KW-0813">Transport</keyword>
<evidence type="ECO:0000256" key="3">
    <source>
        <dbReference type="ARBA" id="ARBA00023010"/>
    </source>
</evidence>
<dbReference type="GO" id="GO:0017038">
    <property type="term" value="P:protein import"/>
    <property type="evidence" value="ECO:0007669"/>
    <property type="project" value="InterPro"/>
</dbReference>
<evidence type="ECO:0000259" key="4">
    <source>
        <dbReference type="PROSITE" id="PS51196"/>
    </source>
</evidence>
<feature type="non-terminal residue" evidence="5">
    <location>
        <position position="143"/>
    </location>
</feature>
<dbReference type="GO" id="GO:0005524">
    <property type="term" value="F:ATP binding"/>
    <property type="evidence" value="ECO:0007669"/>
    <property type="project" value="InterPro"/>
</dbReference>
<dbReference type="AlphaFoldDB" id="A0A357VN95"/>
<protein>
    <submittedName>
        <fullName evidence="5">Preprotein translocase subunit SecA</fullName>
    </submittedName>
</protein>
<dbReference type="CDD" id="cd17928">
    <property type="entry name" value="DEXDc_SecA"/>
    <property type="match status" value="1"/>
</dbReference>
<sequence length="143" mass="16244">MLGLVEKIFGSYSEREVRRLEPIAEKVLSYEDQMARLTDAELRAKTDEFKNRLKNGETLDDILPEAFAVVREAAWRTLKMKHFKVQIIGGIVLHQGRIAEMKTGEGKTLVATLPAYLNALEGKGVHIVTVNDYLAKRDRDWMG</sequence>
<dbReference type="PRINTS" id="PR00906">
    <property type="entry name" value="SECA"/>
</dbReference>
<dbReference type="EMBL" id="DOLB01000080">
    <property type="protein sequence ID" value="HBT49111.1"/>
    <property type="molecule type" value="Genomic_DNA"/>
</dbReference>